<proteinExistence type="predicted"/>
<protein>
    <submittedName>
        <fullName evidence="1">Uncharacterized protein</fullName>
    </submittedName>
</protein>
<keyword evidence="2" id="KW-1185">Reference proteome</keyword>
<comment type="caution">
    <text evidence="1">The sequence shown here is derived from an EMBL/GenBank/DDBJ whole genome shotgun (WGS) entry which is preliminary data.</text>
</comment>
<evidence type="ECO:0000313" key="1">
    <source>
        <dbReference type="EMBL" id="POZ91008.1"/>
    </source>
</evidence>
<dbReference type="Proteomes" id="UP000236950">
    <property type="component" value="Unassembled WGS sequence"/>
</dbReference>
<dbReference type="AlphaFoldDB" id="A0A2S5EDE4"/>
<sequence length="70" mass="8526">MIIYLIVERYFFIINQHNNQYRNKMIFKNMGGQRDEGALKRIRYNLHFKVFFKAFKSSKLSNKKGVHQNI</sequence>
<accession>A0A2S5EDE4</accession>
<gene>
    <name evidence="1" type="ORF">AA81_10835</name>
</gene>
<reference evidence="1 2" key="1">
    <citation type="submission" date="2014-01" db="EMBL/GenBank/DDBJ databases">
        <title>Comparative genomics of Petrotoga.</title>
        <authorList>
            <person name="Chow K."/>
            <person name="Charchuk R."/>
            <person name="Nesbo C.L."/>
        </authorList>
    </citation>
    <scope>NUCLEOTIDE SEQUENCE [LARGE SCALE GENOMIC DNA]</scope>
    <source>
        <strain evidence="1 2">DSM 16923</strain>
    </source>
</reference>
<name>A0A2S5EDE4_9BACT</name>
<organism evidence="1 2">
    <name type="scientific">Petrotoga halophila DSM 16923</name>
    <dbReference type="NCBI Taxonomy" id="1122953"/>
    <lineage>
        <taxon>Bacteria</taxon>
        <taxon>Thermotogati</taxon>
        <taxon>Thermotogota</taxon>
        <taxon>Thermotogae</taxon>
        <taxon>Petrotogales</taxon>
        <taxon>Petrotogaceae</taxon>
        <taxon>Petrotoga</taxon>
    </lineage>
</organism>
<evidence type="ECO:0000313" key="2">
    <source>
        <dbReference type="Proteomes" id="UP000236950"/>
    </source>
</evidence>
<dbReference type="EMBL" id="JALY01000226">
    <property type="protein sequence ID" value="POZ91008.1"/>
    <property type="molecule type" value="Genomic_DNA"/>
</dbReference>